<protein>
    <submittedName>
        <fullName evidence="1">HSP70-domain-containing protein</fullName>
    </submittedName>
</protein>
<feature type="non-terminal residue" evidence="1">
    <location>
        <position position="1"/>
    </location>
</feature>
<accession>A0ACD3A886</accession>
<sequence>VFEGERSLTTDNNLLRKFELTGIPPAHRDVPQIDVAFGIDTNGIRKGSAARSATRMMEVQSVVNPITTKLYCIFIVLLS</sequence>
<dbReference type="Proteomes" id="UP000308600">
    <property type="component" value="Unassembled WGS sequence"/>
</dbReference>
<keyword evidence="2" id="KW-1185">Reference proteome</keyword>
<dbReference type="EMBL" id="ML208701">
    <property type="protein sequence ID" value="TFK61042.1"/>
    <property type="molecule type" value="Genomic_DNA"/>
</dbReference>
<evidence type="ECO:0000313" key="1">
    <source>
        <dbReference type="EMBL" id="TFK61042.1"/>
    </source>
</evidence>
<reference evidence="1 2" key="1">
    <citation type="journal article" date="2019" name="Nat. Ecol. Evol.">
        <title>Megaphylogeny resolves global patterns of mushroom evolution.</title>
        <authorList>
            <person name="Varga T."/>
            <person name="Krizsan K."/>
            <person name="Foldi C."/>
            <person name="Dima B."/>
            <person name="Sanchez-Garcia M."/>
            <person name="Sanchez-Ramirez S."/>
            <person name="Szollosi G.J."/>
            <person name="Szarkandi J.G."/>
            <person name="Papp V."/>
            <person name="Albert L."/>
            <person name="Andreopoulos W."/>
            <person name="Angelini C."/>
            <person name="Antonin V."/>
            <person name="Barry K.W."/>
            <person name="Bougher N.L."/>
            <person name="Buchanan P."/>
            <person name="Buyck B."/>
            <person name="Bense V."/>
            <person name="Catcheside P."/>
            <person name="Chovatia M."/>
            <person name="Cooper J."/>
            <person name="Damon W."/>
            <person name="Desjardin D."/>
            <person name="Finy P."/>
            <person name="Geml J."/>
            <person name="Haridas S."/>
            <person name="Hughes K."/>
            <person name="Justo A."/>
            <person name="Karasinski D."/>
            <person name="Kautmanova I."/>
            <person name="Kiss B."/>
            <person name="Kocsube S."/>
            <person name="Kotiranta H."/>
            <person name="LaButti K.M."/>
            <person name="Lechner B.E."/>
            <person name="Liimatainen K."/>
            <person name="Lipzen A."/>
            <person name="Lukacs Z."/>
            <person name="Mihaltcheva S."/>
            <person name="Morgado L.N."/>
            <person name="Niskanen T."/>
            <person name="Noordeloos M.E."/>
            <person name="Ohm R.A."/>
            <person name="Ortiz-Santana B."/>
            <person name="Ovrebo C."/>
            <person name="Racz N."/>
            <person name="Riley R."/>
            <person name="Savchenko A."/>
            <person name="Shiryaev A."/>
            <person name="Soop K."/>
            <person name="Spirin V."/>
            <person name="Szebenyi C."/>
            <person name="Tomsovsky M."/>
            <person name="Tulloss R.E."/>
            <person name="Uehling J."/>
            <person name="Grigoriev I.V."/>
            <person name="Vagvolgyi C."/>
            <person name="Papp T."/>
            <person name="Martin F.M."/>
            <person name="Miettinen O."/>
            <person name="Hibbett D.S."/>
            <person name="Nagy L.G."/>
        </authorList>
    </citation>
    <scope>NUCLEOTIDE SEQUENCE [LARGE SCALE GENOMIC DNA]</scope>
    <source>
        <strain evidence="1 2">NL-1719</strain>
    </source>
</reference>
<proteinExistence type="predicted"/>
<organism evidence="1 2">
    <name type="scientific">Pluteus cervinus</name>
    <dbReference type="NCBI Taxonomy" id="181527"/>
    <lineage>
        <taxon>Eukaryota</taxon>
        <taxon>Fungi</taxon>
        <taxon>Dikarya</taxon>
        <taxon>Basidiomycota</taxon>
        <taxon>Agaricomycotina</taxon>
        <taxon>Agaricomycetes</taxon>
        <taxon>Agaricomycetidae</taxon>
        <taxon>Agaricales</taxon>
        <taxon>Pluteineae</taxon>
        <taxon>Pluteaceae</taxon>
        <taxon>Pluteus</taxon>
    </lineage>
</organism>
<evidence type="ECO:0000313" key="2">
    <source>
        <dbReference type="Proteomes" id="UP000308600"/>
    </source>
</evidence>
<gene>
    <name evidence="1" type="ORF">BDN72DRAFT_778694</name>
</gene>
<name>A0ACD3A886_9AGAR</name>